<dbReference type="PIRSF" id="PIRSF004853">
    <property type="entry name" value="UCP004853"/>
    <property type="match status" value="1"/>
</dbReference>
<sequence>MTSNKNQNHSIPKTHPRYQSLKYRHKIIESMKNLVVAEAGLIAHGRGECFDYILGEKTTQQAKKAIKAAVAALLIAEKPVISVNGNVAALVPDELVSLGKAVNVPLEINLFYEKKGRIRAIKRVLQKAGAIDIHGVDASKMVELEGLESNRRKVELIANADLVMVPLEDGDRTEALKKLNKTVIAVDLNPLSRTALWADVTIVDNIIRTMPEMIRIAQKLKKLNKEQLRDIFDNFDNKKNIQDTLDLIIKYIKNLKEEAFEILGK</sequence>
<organism evidence="5">
    <name type="scientific">marine sediment metagenome</name>
    <dbReference type="NCBI Taxonomy" id="412755"/>
    <lineage>
        <taxon>unclassified sequences</taxon>
        <taxon>metagenomes</taxon>
        <taxon>ecological metagenomes</taxon>
    </lineage>
</organism>
<keyword evidence="1" id="KW-0436">Ligase</keyword>
<dbReference type="InterPro" id="IPR002855">
    <property type="entry name" value="PPS/PS"/>
</dbReference>
<evidence type="ECO:0000313" key="5">
    <source>
        <dbReference type="EMBL" id="KKN16331.1"/>
    </source>
</evidence>
<keyword evidence="4" id="KW-0173">Coenzyme A biosynthesis</keyword>
<dbReference type="NCBIfam" id="NF010324">
    <property type="entry name" value="PRK13761.1"/>
    <property type="match status" value="1"/>
</dbReference>
<dbReference type="InterPro" id="IPR038138">
    <property type="entry name" value="PPS/PS_sf"/>
</dbReference>
<evidence type="ECO:0000256" key="1">
    <source>
        <dbReference type="ARBA" id="ARBA00022598"/>
    </source>
</evidence>
<gene>
    <name evidence="5" type="ORF">LCGC14_0976970</name>
</gene>
<dbReference type="PANTHER" id="PTHR40695">
    <property type="entry name" value="4-PHOSPHOPANTOATE--BETA-ALANINE LIGASE"/>
    <property type="match status" value="1"/>
</dbReference>
<comment type="caution">
    <text evidence="5">The sequence shown here is derived from an EMBL/GenBank/DDBJ whole genome shotgun (WGS) entry which is preliminary data.</text>
</comment>
<keyword evidence="2" id="KW-0547">Nucleotide-binding</keyword>
<protein>
    <recommendedName>
        <fullName evidence="6">4-phosphopantoate--beta-alanine ligase</fullName>
    </recommendedName>
</protein>
<dbReference type="EMBL" id="LAZR01003623">
    <property type="protein sequence ID" value="KKN16331.1"/>
    <property type="molecule type" value="Genomic_DNA"/>
</dbReference>
<dbReference type="AlphaFoldDB" id="A0A0F9QTC1"/>
<proteinExistence type="predicted"/>
<evidence type="ECO:0000256" key="3">
    <source>
        <dbReference type="ARBA" id="ARBA00022840"/>
    </source>
</evidence>
<dbReference type="Pfam" id="PF02006">
    <property type="entry name" value="PPS_PS"/>
    <property type="match status" value="1"/>
</dbReference>
<dbReference type="GO" id="GO:0016874">
    <property type="term" value="F:ligase activity"/>
    <property type="evidence" value="ECO:0007669"/>
    <property type="project" value="UniProtKB-KW"/>
</dbReference>
<dbReference type="GO" id="GO:0015937">
    <property type="term" value="P:coenzyme A biosynthetic process"/>
    <property type="evidence" value="ECO:0007669"/>
    <property type="project" value="UniProtKB-KW"/>
</dbReference>
<accession>A0A0F9QTC1</accession>
<evidence type="ECO:0008006" key="6">
    <source>
        <dbReference type="Google" id="ProtNLM"/>
    </source>
</evidence>
<dbReference type="GO" id="GO:0005524">
    <property type="term" value="F:ATP binding"/>
    <property type="evidence" value="ECO:0007669"/>
    <property type="project" value="UniProtKB-KW"/>
</dbReference>
<dbReference type="PANTHER" id="PTHR40695:SF1">
    <property type="entry name" value="4-PHOSPHOPANTOATE--BETA-ALANINE LIGASE"/>
    <property type="match status" value="1"/>
</dbReference>
<reference evidence="5" key="1">
    <citation type="journal article" date="2015" name="Nature">
        <title>Complex archaea that bridge the gap between prokaryotes and eukaryotes.</title>
        <authorList>
            <person name="Spang A."/>
            <person name="Saw J.H."/>
            <person name="Jorgensen S.L."/>
            <person name="Zaremba-Niedzwiedzka K."/>
            <person name="Martijn J."/>
            <person name="Lind A.E."/>
            <person name="van Eijk R."/>
            <person name="Schleper C."/>
            <person name="Guy L."/>
            <person name="Ettema T.J."/>
        </authorList>
    </citation>
    <scope>NUCLEOTIDE SEQUENCE</scope>
</reference>
<name>A0A0F9QTC1_9ZZZZ</name>
<evidence type="ECO:0000256" key="2">
    <source>
        <dbReference type="ARBA" id="ARBA00022741"/>
    </source>
</evidence>
<evidence type="ECO:0000256" key="4">
    <source>
        <dbReference type="ARBA" id="ARBA00022993"/>
    </source>
</evidence>
<keyword evidence="3" id="KW-0067">ATP-binding</keyword>
<dbReference type="Gene3D" id="3.40.50.12640">
    <property type="entry name" value="Phosphopantoate/pantothenate synthetase"/>
    <property type="match status" value="1"/>
</dbReference>